<dbReference type="GO" id="GO:0009446">
    <property type="term" value="P:putrescine biosynthetic process"/>
    <property type="evidence" value="ECO:0007669"/>
    <property type="project" value="InterPro"/>
</dbReference>
<dbReference type="GO" id="GO:0047632">
    <property type="term" value="F:agmatine deiminase activity"/>
    <property type="evidence" value="ECO:0007669"/>
    <property type="project" value="UniProtKB-EC"/>
</dbReference>
<dbReference type="PANTHER" id="PTHR31377:SF0">
    <property type="entry name" value="AGMATINE DEIMINASE-RELATED"/>
    <property type="match status" value="1"/>
</dbReference>
<dbReference type="EMBL" id="UOFM01000321">
    <property type="protein sequence ID" value="VAW79719.1"/>
    <property type="molecule type" value="Genomic_DNA"/>
</dbReference>
<dbReference type="Gene3D" id="3.75.10.10">
    <property type="entry name" value="L-arginine/glycine Amidinotransferase, Chain A"/>
    <property type="match status" value="1"/>
</dbReference>
<evidence type="ECO:0000313" key="2">
    <source>
        <dbReference type="EMBL" id="VAW79719.1"/>
    </source>
</evidence>
<reference evidence="2" key="1">
    <citation type="submission" date="2018-06" db="EMBL/GenBank/DDBJ databases">
        <authorList>
            <person name="Zhirakovskaya E."/>
        </authorList>
    </citation>
    <scope>NUCLEOTIDE SEQUENCE</scope>
</reference>
<dbReference type="GO" id="GO:0004668">
    <property type="term" value="F:protein-arginine deiminase activity"/>
    <property type="evidence" value="ECO:0007669"/>
    <property type="project" value="InterPro"/>
</dbReference>
<organism evidence="2">
    <name type="scientific">hydrothermal vent metagenome</name>
    <dbReference type="NCBI Taxonomy" id="652676"/>
    <lineage>
        <taxon>unclassified sequences</taxon>
        <taxon>metagenomes</taxon>
        <taxon>ecological metagenomes</taxon>
    </lineage>
</organism>
<protein>
    <submittedName>
        <fullName evidence="2">Agmatine deiminase</fullName>
        <ecNumber evidence="2">3.5.3.12</ecNumber>
    </submittedName>
</protein>
<name>A0A3B0YZU3_9ZZZZ</name>
<dbReference type="Pfam" id="PF04371">
    <property type="entry name" value="PAD_porph"/>
    <property type="match status" value="1"/>
</dbReference>
<evidence type="ECO:0000256" key="1">
    <source>
        <dbReference type="ARBA" id="ARBA00022801"/>
    </source>
</evidence>
<keyword evidence="1 2" id="KW-0378">Hydrolase</keyword>
<dbReference type="SUPFAM" id="SSF55909">
    <property type="entry name" value="Pentein"/>
    <property type="match status" value="1"/>
</dbReference>
<proteinExistence type="predicted"/>
<dbReference type="AlphaFoldDB" id="A0A3B0YZU3"/>
<gene>
    <name evidence="2" type="ORF">MNBD_GAMMA14-1382</name>
</gene>
<dbReference type="PANTHER" id="PTHR31377">
    <property type="entry name" value="AGMATINE DEIMINASE-RELATED"/>
    <property type="match status" value="1"/>
</dbReference>
<accession>A0A3B0YZU3</accession>
<dbReference type="EC" id="3.5.3.12" evidence="2"/>
<sequence>MNTPDLRLPAEWEPQAGIMLTWPHADSDWRDSLSLIEPVFLRLATEIAQREQLLVNCFDEHTAIRIRNHLCKKNIPEQNLITAIVPSDDTWARDHGPLTRWRNGGPELLDFVFNGWGGKYPAERDNAVTRQLVAAGVFGNTPVIPVGLVLEGGSIDSDGTGTLLATRRCLLHPQRNPALDAAAIEQRLHELLGTQRVLWLSHGELAGDDTDGHIDMLVRFASPTHLVYQHCSESGYSRATALEAMESELRQLRTRDGEPYQLTPLPWPSPKYNAAGERLPASYANFLLVNGALLMPAYEDTQDDIAAAQLQQCFPEREIIQVPCLPLIQQHGSLHCVTLQFPAGVEFRPANPG</sequence>
<dbReference type="InterPro" id="IPR007466">
    <property type="entry name" value="Peptidyl-Arg-deiminase_porph"/>
</dbReference>